<sequence length="187" mass="20117">MQKLALALTAGLLLAHTVQTAQAAEYTQVQPQASKITFDYQQMGVGMQGVFKTFNGQLRFDPAHADKAQASLEVDLASVDVDSDEANDELATKTWFNTKAFPKARFESTSVKALPAAGQYEVAGKLTIKGQTQNVVVPARFSEQGGQGVFEGKLTIQRGAFSIGEGAWKAFDIVANDVVVNFKITAK</sequence>
<dbReference type="Pfam" id="PF04264">
    <property type="entry name" value="YceI"/>
    <property type="match status" value="1"/>
</dbReference>
<gene>
    <name evidence="3" type="ORF">ACFO3A_05145</name>
</gene>
<dbReference type="SUPFAM" id="SSF101874">
    <property type="entry name" value="YceI-like"/>
    <property type="match status" value="1"/>
</dbReference>
<name>A0ABV9GXZ2_9BURK</name>
<dbReference type="InterPro" id="IPR036761">
    <property type="entry name" value="TTHA0802/YceI-like_sf"/>
</dbReference>
<evidence type="ECO:0000313" key="4">
    <source>
        <dbReference type="Proteomes" id="UP001595967"/>
    </source>
</evidence>
<evidence type="ECO:0000259" key="2">
    <source>
        <dbReference type="SMART" id="SM00867"/>
    </source>
</evidence>
<keyword evidence="1" id="KW-0732">Signal</keyword>
<dbReference type="PANTHER" id="PTHR34406">
    <property type="entry name" value="PROTEIN YCEI"/>
    <property type="match status" value="1"/>
</dbReference>
<organism evidence="3 4">
    <name type="scientific">Comamonas nitrativorans</name>
    <dbReference type="NCBI Taxonomy" id="108437"/>
    <lineage>
        <taxon>Bacteria</taxon>
        <taxon>Pseudomonadati</taxon>
        <taxon>Pseudomonadota</taxon>
        <taxon>Betaproteobacteria</taxon>
        <taxon>Burkholderiales</taxon>
        <taxon>Comamonadaceae</taxon>
        <taxon>Comamonas</taxon>
    </lineage>
</organism>
<dbReference type="Gene3D" id="2.40.128.110">
    <property type="entry name" value="Lipid/polyisoprenoid-binding, YceI-like"/>
    <property type="match status" value="1"/>
</dbReference>
<dbReference type="EMBL" id="JBHSEW010000003">
    <property type="protein sequence ID" value="MFC4621595.1"/>
    <property type="molecule type" value="Genomic_DNA"/>
</dbReference>
<feature type="chain" id="PRO_5046674117" evidence="1">
    <location>
        <begin position="24"/>
        <end position="187"/>
    </location>
</feature>
<proteinExistence type="predicted"/>
<dbReference type="PANTHER" id="PTHR34406:SF1">
    <property type="entry name" value="PROTEIN YCEI"/>
    <property type="match status" value="1"/>
</dbReference>
<protein>
    <submittedName>
        <fullName evidence="3">YceI family protein</fullName>
    </submittedName>
</protein>
<evidence type="ECO:0000313" key="3">
    <source>
        <dbReference type="EMBL" id="MFC4621595.1"/>
    </source>
</evidence>
<feature type="domain" description="Lipid/polyisoprenoid-binding YceI-like" evidence="2">
    <location>
        <begin position="26"/>
        <end position="187"/>
    </location>
</feature>
<accession>A0ABV9GXZ2</accession>
<dbReference type="SMART" id="SM00867">
    <property type="entry name" value="YceI"/>
    <property type="match status" value="1"/>
</dbReference>
<dbReference type="Proteomes" id="UP001595967">
    <property type="component" value="Unassembled WGS sequence"/>
</dbReference>
<dbReference type="RefSeq" id="WP_377724572.1">
    <property type="nucleotide sequence ID" value="NZ_JBHSEW010000003.1"/>
</dbReference>
<keyword evidence="4" id="KW-1185">Reference proteome</keyword>
<feature type="signal peptide" evidence="1">
    <location>
        <begin position="1"/>
        <end position="23"/>
    </location>
</feature>
<evidence type="ECO:0000256" key="1">
    <source>
        <dbReference type="SAM" id="SignalP"/>
    </source>
</evidence>
<comment type="caution">
    <text evidence="3">The sequence shown here is derived from an EMBL/GenBank/DDBJ whole genome shotgun (WGS) entry which is preliminary data.</text>
</comment>
<reference evidence="4" key="1">
    <citation type="journal article" date="2019" name="Int. J. Syst. Evol. Microbiol.">
        <title>The Global Catalogue of Microorganisms (GCM) 10K type strain sequencing project: providing services to taxonomists for standard genome sequencing and annotation.</title>
        <authorList>
            <consortium name="The Broad Institute Genomics Platform"/>
            <consortium name="The Broad Institute Genome Sequencing Center for Infectious Disease"/>
            <person name="Wu L."/>
            <person name="Ma J."/>
        </authorList>
    </citation>
    <scope>NUCLEOTIDE SEQUENCE [LARGE SCALE GENOMIC DNA]</scope>
    <source>
        <strain evidence="4">JCM 11650</strain>
    </source>
</reference>
<dbReference type="InterPro" id="IPR007372">
    <property type="entry name" value="Lipid/polyisoprenoid-bd_YceI"/>
</dbReference>